<dbReference type="SUPFAM" id="SSF57667">
    <property type="entry name" value="beta-beta-alpha zinc fingers"/>
    <property type="match status" value="1"/>
</dbReference>
<dbReference type="PANTHER" id="PTHR46179:SF26">
    <property type="entry name" value="ZINC FINGER PROTEIN 423 HOMOLOG"/>
    <property type="match status" value="1"/>
</dbReference>
<dbReference type="SMART" id="SM00355">
    <property type="entry name" value="ZnF_C2H2"/>
    <property type="match status" value="9"/>
</dbReference>
<dbReference type="KEGG" id="gmw:113513338"/>
<name>A0A6J1WP10_GALME</name>
<dbReference type="Proteomes" id="UP001652740">
    <property type="component" value="Unplaced"/>
</dbReference>
<protein>
    <submittedName>
        <fullName evidence="5">Histone H4 transcription factor</fullName>
    </submittedName>
</protein>
<feature type="domain" description="C2H2-type" evidence="3">
    <location>
        <begin position="231"/>
        <end position="260"/>
    </location>
</feature>
<reference evidence="5" key="1">
    <citation type="submission" date="2025-08" db="UniProtKB">
        <authorList>
            <consortium name="RefSeq"/>
        </authorList>
    </citation>
    <scope>IDENTIFICATION</scope>
    <source>
        <tissue evidence="5">Whole larvae</tissue>
    </source>
</reference>
<dbReference type="PROSITE" id="PS50157">
    <property type="entry name" value="ZINC_FINGER_C2H2_2"/>
    <property type="match status" value="1"/>
</dbReference>
<evidence type="ECO:0000313" key="5">
    <source>
        <dbReference type="RefSeq" id="XP_026753131.2"/>
    </source>
</evidence>
<dbReference type="Gene3D" id="3.30.160.60">
    <property type="entry name" value="Classic Zinc Finger"/>
    <property type="match status" value="3"/>
</dbReference>
<dbReference type="FunCoup" id="A0A6J1WP10">
    <property type="interactions" value="1781"/>
</dbReference>
<organism evidence="4 5">
    <name type="scientific">Galleria mellonella</name>
    <name type="common">Greater wax moth</name>
    <dbReference type="NCBI Taxonomy" id="7137"/>
    <lineage>
        <taxon>Eukaryota</taxon>
        <taxon>Metazoa</taxon>
        <taxon>Ecdysozoa</taxon>
        <taxon>Arthropoda</taxon>
        <taxon>Hexapoda</taxon>
        <taxon>Insecta</taxon>
        <taxon>Pterygota</taxon>
        <taxon>Neoptera</taxon>
        <taxon>Endopterygota</taxon>
        <taxon>Lepidoptera</taxon>
        <taxon>Glossata</taxon>
        <taxon>Ditrysia</taxon>
        <taxon>Pyraloidea</taxon>
        <taxon>Pyralidae</taxon>
        <taxon>Galleriinae</taxon>
        <taxon>Galleria</taxon>
    </lineage>
</organism>
<feature type="compositionally biased region" description="Basic residues" evidence="2">
    <location>
        <begin position="368"/>
        <end position="382"/>
    </location>
</feature>
<dbReference type="InParanoid" id="A0A6J1WP10"/>
<dbReference type="InterPro" id="IPR036236">
    <property type="entry name" value="Znf_C2H2_sf"/>
</dbReference>
<evidence type="ECO:0000259" key="3">
    <source>
        <dbReference type="PROSITE" id="PS50157"/>
    </source>
</evidence>
<dbReference type="GeneID" id="113513338"/>
<gene>
    <name evidence="5" type="primary">LOC113513338</name>
</gene>
<feature type="region of interest" description="Disordered" evidence="2">
    <location>
        <begin position="366"/>
        <end position="422"/>
    </location>
</feature>
<proteinExistence type="predicted"/>
<dbReference type="InterPro" id="IPR013087">
    <property type="entry name" value="Znf_C2H2_type"/>
</dbReference>
<dbReference type="PANTHER" id="PTHR46179">
    <property type="entry name" value="ZINC FINGER PROTEIN"/>
    <property type="match status" value="1"/>
</dbReference>
<evidence type="ECO:0000256" key="2">
    <source>
        <dbReference type="SAM" id="MobiDB-lite"/>
    </source>
</evidence>
<dbReference type="GO" id="GO:0008270">
    <property type="term" value="F:zinc ion binding"/>
    <property type="evidence" value="ECO:0007669"/>
    <property type="project" value="UniProtKB-KW"/>
</dbReference>
<dbReference type="GO" id="GO:0006357">
    <property type="term" value="P:regulation of transcription by RNA polymerase II"/>
    <property type="evidence" value="ECO:0007669"/>
    <property type="project" value="TreeGrafter"/>
</dbReference>
<dbReference type="PROSITE" id="PS00028">
    <property type="entry name" value="ZINC_FINGER_C2H2_1"/>
    <property type="match status" value="3"/>
</dbReference>
<dbReference type="GO" id="GO:0005634">
    <property type="term" value="C:nucleus"/>
    <property type="evidence" value="ECO:0007669"/>
    <property type="project" value="UniProtKB-SubCell"/>
</dbReference>
<dbReference type="AlphaFoldDB" id="A0A6J1WP10"/>
<evidence type="ECO:0000256" key="1">
    <source>
        <dbReference type="PROSITE-ProRule" id="PRU00042"/>
    </source>
</evidence>
<dbReference type="RefSeq" id="XP_026753131.2">
    <property type="nucleotide sequence ID" value="XM_026897330.3"/>
</dbReference>
<keyword evidence="1" id="KW-0862">Zinc</keyword>
<keyword evidence="1" id="KW-0863">Zinc-finger</keyword>
<keyword evidence="1" id="KW-0479">Metal-binding</keyword>
<evidence type="ECO:0000313" key="4">
    <source>
        <dbReference type="Proteomes" id="UP001652740"/>
    </source>
</evidence>
<dbReference type="Pfam" id="PF00096">
    <property type="entry name" value="zf-C2H2"/>
    <property type="match status" value="1"/>
</dbReference>
<sequence>MEKKINGLPENVEKSNHGQQKLIRCMDWLHKQNSLEPKKQFQQNKNDIQFIIQTNADRKNFLLSVAEDEATVPAGVNEPAAEPKNVPLHKLRVENLKLECEWQACQWHTSNYDMFQKHIKGHISKVHVIENDGGVEFVCLWDVCGHKTSDLEEMTRHVNFHAYHARLLAIGFNARATLKLLSCKKDSTKRNQLPPLKSKHCCMWIDCNCTFNAIQDFFDHMRLHVNRCETFVCSWAGCGAKFPRRVLLQMHVRSHSGEKIIACYHCGQRFSCNRKLSDHLRRQNVYPNSGYRCSACGAWCATEYLVREHARQHVSAYACALCDMSAPSPAALAHHVRYRHLRGPGARAHACPHCPYRAVTKWDLQKHIPTHTHKKRKRPKSKKSSDIEKSSEIDRSSDVDSDKDPSEEENSDLEVQKNDKPKKKYACHMCPEKNMKIFSRGTRLTTHLVNVHGAQWPFGHSRFRYQISEDGMYRLTTTRYEFLEVSKKIVDGYSWPKGSLNNEFEFDLKQVSEATETTPKKFEIVLKNANGEDGETEVKEESETKVKDNEEACSNAVEITMCDVDEHGNIISSEVINSHKI</sequence>
<accession>A0A6J1WP10</accession>
<feature type="compositionally biased region" description="Basic and acidic residues" evidence="2">
    <location>
        <begin position="383"/>
        <end position="404"/>
    </location>
</feature>
<dbReference type="InterPro" id="IPR051061">
    <property type="entry name" value="Zinc_finger_trans_reg"/>
</dbReference>
<keyword evidence="4" id="KW-1185">Reference proteome</keyword>